<organism evidence="8 9">
    <name type="scientific">Candidatus Uhrbacteria bacterium RIFOXYC2_FULL_47_19</name>
    <dbReference type="NCBI Taxonomy" id="1802424"/>
    <lineage>
        <taxon>Bacteria</taxon>
        <taxon>Candidatus Uhriibacteriota</taxon>
    </lineage>
</organism>
<dbReference type="InterPro" id="IPR028055">
    <property type="entry name" value="YidC/Oxa/ALB_C"/>
</dbReference>
<dbReference type="Pfam" id="PF02096">
    <property type="entry name" value="60KD_IMP"/>
    <property type="match status" value="1"/>
</dbReference>
<dbReference type="AlphaFoldDB" id="A0A1F7WGD8"/>
<proteinExistence type="inferred from homology"/>
<evidence type="ECO:0000256" key="5">
    <source>
        <dbReference type="RuleBase" id="RU003945"/>
    </source>
</evidence>
<feature type="domain" description="Membrane insertase YidC/Oxa/ALB C-terminal" evidence="7">
    <location>
        <begin position="30"/>
        <end position="215"/>
    </location>
</feature>
<comment type="similarity">
    <text evidence="5">Belongs to the OXA1/ALB3/YidC family.</text>
</comment>
<evidence type="ECO:0000259" key="7">
    <source>
        <dbReference type="Pfam" id="PF02096"/>
    </source>
</evidence>
<keyword evidence="2 5" id="KW-0812">Transmembrane</keyword>
<evidence type="ECO:0000256" key="3">
    <source>
        <dbReference type="ARBA" id="ARBA00022989"/>
    </source>
</evidence>
<dbReference type="GO" id="GO:0032977">
    <property type="term" value="F:membrane insertase activity"/>
    <property type="evidence" value="ECO:0007669"/>
    <property type="project" value="InterPro"/>
</dbReference>
<name>A0A1F7WGD8_9BACT</name>
<sequence>MGTFWHDYLYTPLLNFLIFLYNGPAAGNLGVAVIELTVLLRLLLLPLSIIDERNRFRYEKLDRKVQTIERDFKDDTVKMKEKIRELLRQHKVNYWSKVGLLGVQGLVLVLLYQVFVAGVRFTRYEVLYSWVRMPQEVSSMFLGSDLGHHSLFWAGLVAGLLFLNIYTVQKQREHLVTKSDVMYLLTFPLATFVLLAFLPMVKSVFVLTSMLFTMVVFGLRKAFFRVKSSE</sequence>
<evidence type="ECO:0000256" key="6">
    <source>
        <dbReference type="SAM" id="Phobius"/>
    </source>
</evidence>
<evidence type="ECO:0000313" key="9">
    <source>
        <dbReference type="Proteomes" id="UP000176988"/>
    </source>
</evidence>
<dbReference type="GO" id="GO:0051205">
    <property type="term" value="P:protein insertion into membrane"/>
    <property type="evidence" value="ECO:0007669"/>
    <property type="project" value="TreeGrafter"/>
</dbReference>
<dbReference type="PANTHER" id="PTHR12428">
    <property type="entry name" value="OXA1"/>
    <property type="match status" value="1"/>
</dbReference>
<feature type="transmembrane region" description="Helical" evidence="6">
    <location>
        <begin position="181"/>
        <end position="198"/>
    </location>
</feature>
<feature type="transmembrane region" description="Helical" evidence="6">
    <location>
        <begin position="204"/>
        <end position="223"/>
    </location>
</feature>
<dbReference type="PANTHER" id="PTHR12428:SF65">
    <property type="entry name" value="CYTOCHROME C OXIDASE ASSEMBLY PROTEIN COX18, MITOCHONDRIAL"/>
    <property type="match status" value="1"/>
</dbReference>
<dbReference type="GO" id="GO:0005886">
    <property type="term" value="C:plasma membrane"/>
    <property type="evidence" value="ECO:0007669"/>
    <property type="project" value="TreeGrafter"/>
</dbReference>
<feature type="transmembrane region" description="Helical" evidence="6">
    <location>
        <begin position="29"/>
        <end position="50"/>
    </location>
</feature>
<evidence type="ECO:0000256" key="1">
    <source>
        <dbReference type="ARBA" id="ARBA00004141"/>
    </source>
</evidence>
<evidence type="ECO:0000256" key="4">
    <source>
        <dbReference type="ARBA" id="ARBA00023136"/>
    </source>
</evidence>
<evidence type="ECO:0000256" key="2">
    <source>
        <dbReference type="ARBA" id="ARBA00022692"/>
    </source>
</evidence>
<accession>A0A1F7WGD8</accession>
<feature type="transmembrane region" description="Helical" evidence="6">
    <location>
        <begin position="150"/>
        <end position="169"/>
    </location>
</feature>
<keyword evidence="4 6" id="KW-0472">Membrane</keyword>
<protein>
    <recommendedName>
        <fullName evidence="7">Membrane insertase YidC/Oxa/ALB C-terminal domain-containing protein</fullName>
    </recommendedName>
</protein>
<dbReference type="InterPro" id="IPR001708">
    <property type="entry name" value="YidC/ALB3/OXA1/COX18"/>
</dbReference>
<dbReference type="Proteomes" id="UP000176988">
    <property type="component" value="Unassembled WGS sequence"/>
</dbReference>
<comment type="caution">
    <text evidence="8">The sequence shown here is derived from an EMBL/GenBank/DDBJ whole genome shotgun (WGS) entry which is preliminary data.</text>
</comment>
<dbReference type="STRING" id="1802424.A2480_00845"/>
<feature type="transmembrane region" description="Helical" evidence="6">
    <location>
        <begin position="94"/>
        <end position="115"/>
    </location>
</feature>
<comment type="subcellular location">
    <subcellularLocation>
        <location evidence="1 5">Membrane</location>
        <topology evidence="1 5">Multi-pass membrane protein</topology>
    </subcellularLocation>
</comment>
<keyword evidence="3 6" id="KW-1133">Transmembrane helix</keyword>
<evidence type="ECO:0000313" key="8">
    <source>
        <dbReference type="EMBL" id="OGM01597.1"/>
    </source>
</evidence>
<dbReference type="EMBL" id="MGFG01000003">
    <property type="protein sequence ID" value="OGM01597.1"/>
    <property type="molecule type" value="Genomic_DNA"/>
</dbReference>
<gene>
    <name evidence="8" type="ORF">A2480_00845</name>
</gene>
<reference evidence="8 9" key="1">
    <citation type="journal article" date="2016" name="Nat. Commun.">
        <title>Thousands of microbial genomes shed light on interconnected biogeochemical processes in an aquifer system.</title>
        <authorList>
            <person name="Anantharaman K."/>
            <person name="Brown C.T."/>
            <person name="Hug L.A."/>
            <person name="Sharon I."/>
            <person name="Castelle C.J."/>
            <person name="Probst A.J."/>
            <person name="Thomas B.C."/>
            <person name="Singh A."/>
            <person name="Wilkins M.J."/>
            <person name="Karaoz U."/>
            <person name="Brodie E.L."/>
            <person name="Williams K.H."/>
            <person name="Hubbard S.S."/>
            <person name="Banfield J.F."/>
        </authorList>
    </citation>
    <scope>NUCLEOTIDE SEQUENCE [LARGE SCALE GENOMIC DNA]</scope>
</reference>